<comment type="catalytic activity">
    <reaction evidence="11">
        <text>ATP + H2O = ADP + phosphate + H(+)</text>
        <dbReference type="Rhea" id="RHEA:13065"/>
        <dbReference type="ChEBI" id="CHEBI:15377"/>
        <dbReference type="ChEBI" id="CHEBI:15378"/>
        <dbReference type="ChEBI" id="CHEBI:30616"/>
        <dbReference type="ChEBI" id="CHEBI:43474"/>
        <dbReference type="ChEBI" id="CHEBI:456216"/>
        <dbReference type="EC" id="5.6.2.4"/>
    </reaction>
</comment>
<evidence type="ECO:0000256" key="4">
    <source>
        <dbReference type="ARBA" id="ARBA00022806"/>
    </source>
</evidence>
<dbReference type="Pfam" id="PF13361">
    <property type="entry name" value="UvrD_C"/>
    <property type="match status" value="2"/>
</dbReference>
<dbReference type="PROSITE" id="PS51198">
    <property type="entry name" value="UVRD_HELICASE_ATP_BIND"/>
    <property type="match status" value="1"/>
</dbReference>
<comment type="catalytic activity">
    <reaction evidence="8">
        <text>Couples ATP hydrolysis with the unwinding of duplex DNA by translocating in the 3'-5' direction.</text>
        <dbReference type="EC" id="5.6.2.4"/>
    </reaction>
</comment>
<dbReference type="InterPro" id="IPR027417">
    <property type="entry name" value="P-loop_NTPase"/>
</dbReference>
<keyword evidence="4 12" id="KW-0347">Helicase</keyword>
<evidence type="ECO:0000256" key="1">
    <source>
        <dbReference type="ARBA" id="ARBA00009922"/>
    </source>
</evidence>
<dbReference type="SUPFAM" id="SSF52540">
    <property type="entry name" value="P-loop containing nucleoside triphosphate hydrolases"/>
    <property type="match status" value="1"/>
</dbReference>
<evidence type="ECO:0000256" key="6">
    <source>
        <dbReference type="ARBA" id="ARBA00023125"/>
    </source>
</evidence>
<name>A0ABY1X1K0_9HYPH</name>
<keyword evidence="15" id="KW-0614">Plasmid</keyword>
<dbReference type="InterPro" id="IPR014017">
    <property type="entry name" value="DNA_helicase_UvrD-like_C"/>
</dbReference>
<feature type="domain" description="UvrD-like helicase C-terminal" evidence="14">
    <location>
        <begin position="495"/>
        <end position="775"/>
    </location>
</feature>
<evidence type="ECO:0000256" key="7">
    <source>
        <dbReference type="ARBA" id="ARBA00023235"/>
    </source>
</evidence>
<dbReference type="Gene3D" id="3.40.50.300">
    <property type="entry name" value="P-loop containing nucleotide triphosphate hydrolases"/>
    <property type="match status" value="2"/>
</dbReference>
<keyword evidence="3 12" id="KW-0378">Hydrolase</keyword>
<evidence type="ECO:0000256" key="12">
    <source>
        <dbReference type="PROSITE-ProRule" id="PRU00560"/>
    </source>
</evidence>
<dbReference type="PANTHER" id="PTHR11070">
    <property type="entry name" value="UVRD / RECB / PCRA DNA HELICASE FAMILY MEMBER"/>
    <property type="match status" value="1"/>
</dbReference>
<organism evidence="15 16">
    <name type="scientific">Rhizobium ruizarguesonis</name>
    <dbReference type="NCBI Taxonomy" id="2081791"/>
    <lineage>
        <taxon>Bacteria</taxon>
        <taxon>Pseudomonadati</taxon>
        <taxon>Pseudomonadota</taxon>
        <taxon>Alphaproteobacteria</taxon>
        <taxon>Hyphomicrobiales</taxon>
        <taxon>Rhizobiaceae</taxon>
        <taxon>Rhizobium/Agrobacterium group</taxon>
        <taxon>Rhizobium</taxon>
    </lineage>
</organism>
<dbReference type="InterPro" id="IPR010359">
    <property type="entry name" value="IrrE_HExxH"/>
</dbReference>
<dbReference type="Pfam" id="PF00580">
    <property type="entry name" value="UvrD-helicase"/>
    <property type="match status" value="1"/>
</dbReference>
<evidence type="ECO:0000256" key="8">
    <source>
        <dbReference type="ARBA" id="ARBA00034617"/>
    </source>
</evidence>
<geneLocation type="plasmid" evidence="15">
    <name>pSM141A_Rh07</name>
</geneLocation>
<keyword evidence="7" id="KW-0413">Isomerase</keyword>
<comment type="caution">
    <text evidence="15">The sequence shown here is derived from an EMBL/GenBank/DDBJ whole genome shotgun (WGS) entry which is preliminary data.</text>
</comment>
<gene>
    <name evidence="15" type="ORF">ELH98_28950</name>
</gene>
<dbReference type="RefSeq" id="WP_130692244.1">
    <property type="nucleotide sequence ID" value="NZ_SINW01000006.1"/>
</dbReference>
<keyword evidence="5 12" id="KW-0067">ATP-binding</keyword>
<reference evidence="15 16" key="1">
    <citation type="submission" date="2019-02" db="EMBL/GenBank/DDBJ databases">
        <title>The genomic architecture of introgression among sibling species of bacteria.</title>
        <authorList>
            <person name="Cavassim M.I.A."/>
            <person name="Moeskjaer S."/>
            <person name="Moslemi C."/>
            <person name="Fields B."/>
            <person name="Bachmann A."/>
            <person name="Vilhjalmsson B."/>
            <person name="Schierup M.H."/>
            <person name="Young J.P.W."/>
            <person name="Andersen S.U."/>
        </authorList>
    </citation>
    <scope>NUCLEOTIDE SEQUENCE [LARGE SCALE GENOMIC DNA]</scope>
    <source>
        <strain evidence="15 16">SM141A</strain>
        <plasmid evidence="15">pSM141A_Rh07</plasmid>
    </source>
</reference>
<accession>A0ABY1X1K0</accession>
<evidence type="ECO:0000256" key="5">
    <source>
        <dbReference type="ARBA" id="ARBA00022840"/>
    </source>
</evidence>
<dbReference type="EC" id="5.6.2.4" evidence="9"/>
<evidence type="ECO:0000259" key="14">
    <source>
        <dbReference type="PROSITE" id="PS51217"/>
    </source>
</evidence>
<dbReference type="PANTHER" id="PTHR11070:SF2">
    <property type="entry name" value="ATP-DEPENDENT DNA HELICASE SRS2"/>
    <property type="match status" value="1"/>
</dbReference>
<dbReference type="Pfam" id="PF06114">
    <property type="entry name" value="Peptidase_M78"/>
    <property type="match status" value="1"/>
</dbReference>
<evidence type="ECO:0000256" key="11">
    <source>
        <dbReference type="ARBA" id="ARBA00048988"/>
    </source>
</evidence>
<dbReference type="Gene3D" id="1.10.486.10">
    <property type="entry name" value="PCRA, domain 4"/>
    <property type="match status" value="1"/>
</dbReference>
<dbReference type="InterPro" id="IPR013986">
    <property type="entry name" value="DExx_box_DNA_helicase_dom_sf"/>
</dbReference>
<dbReference type="Pfam" id="PF12705">
    <property type="entry name" value="PDDEXK_1"/>
    <property type="match status" value="1"/>
</dbReference>
<proteinExistence type="inferred from homology"/>
<evidence type="ECO:0000313" key="15">
    <source>
        <dbReference type="EMBL" id="TAX69080.1"/>
    </source>
</evidence>
<evidence type="ECO:0000259" key="13">
    <source>
        <dbReference type="PROSITE" id="PS51198"/>
    </source>
</evidence>
<feature type="binding site" evidence="12">
    <location>
        <begin position="216"/>
        <end position="223"/>
    </location>
    <ligand>
        <name>ATP</name>
        <dbReference type="ChEBI" id="CHEBI:30616"/>
    </ligand>
</feature>
<dbReference type="InterPro" id="IPR000212">
    <property type="entry name" value="DNA_helicase_UvrD/REP"/>
</dbReference>
<evidence type="ECO:0000256" key="3">
    <source>
        <dbReference type="ARBA" id="ARBA00022801"/>
    </source>
</evidence>
<feature type="domain" description="UvrD-like helicase ATP-binding" evidence="13">
    <location>
        <begin position="195"/>
        <end position="494"/>
    </location>
</feature>
<evidence type="ECO:0000313" key="16">
    <source>
        <dbReference type="Proteomes" id="UP000291659"/>
    </source>
</evidence>
<protein>
    <recommendedName>
        <fullName evidence="9">DNA 3'-5' helicase</fullName>
        <ecNumber evidence="9">5.6.2.4</ecNumber>
    </recommendedName>
    <alternativeName>
        <fullName evidence="10">DNA 3'-5' helicase II</fullName>
    </alternativeName>
</protein>
<sequence length="1144" mass="125680">MDAVELARQRAQELNNAAVQAGVSAWSPYALAQHEAARRGIEIDRVAKGSSLLNGARALYDPSLPLIIHEATGSEFEDAFLVAHELGHVELGDATARDEVGSIDPARAAEMPPVGAERVEDYSRRQRREVQMDLFAREFLLPRALVRKAHIDEQSTADEIAGRIGAPKAAVAQQMLDGLLLPEAAIETEKSSVSRPLNQGQKEAAEHWGTAYLLEAGPGTGKTQTLVGRILWLLDKGVDPRGILVLTFSNKAAGELFDRVAQVNPIAAAAIWIGTFHAFGLDIIRRHHDRLGLPDDPKMIDKADAIELLETEAPRLNLVQFRNISDPTENLDKILASISRAKDELTSPTHFHELAQAMKLAASTPEEEKEAERQIEVANVYRRYEELKAGLHRLDFGDLVTLPIRLFDENDDVRAAIASTYEHVLVDEYQDVNRSSVALLKKLKPDGTNLWVVGDIKQSIYRFRGASSINMAKFATGDFPGAQTGRLEVNYRSVEEIVDAFSKFAVNMNVAKARNSSLQAHRGPSGCPPEHRLTASAQNEIEAVADAIFEMKTLGIEYREQAILCTGNDRLAKIGSALETLNIPVLYLGSIFEREEVKDLLSFLSLLVERKPMGLVRLATMEGFAMSLEDVGVILEAVSNGEAPTPVWTIREKDLPNLSLDGRNALASACRVFSDHDEASQPWDVLVSLLLDRTRIAARIAETPTISSRARGIAIWQLLNFCRTQPGGKGLPIKRLLDRVRRLVRLADDRDLRQLPAAAQGLDAVRLMTVHGSKGLEFRAVHFPGVNADSIPRSPNHFQGIESPDGLINNVTGKAAAIRSAAHIDEQECLFYVALSRARDRLFLYSPTKKANGHSWSVSPFAARLIPPMVQRQVTPTSELPQTIEEIIDLRFAGRPTFKDTQLAIYEKCPRRFLYTYVLQAGGRRVESAFMKMHDAVQDVVDWITAADPASAATSEASTRLRAAMTARGLDDNGYVDDYVAIAQVLISNLLKSRQGLSLKDNDDLSISAGTIEVAVRVDELLQTDDGTIVARRICTGHGTKASQTDLAASSFFMAVREAFPTALVELMNLADGEPIRLEFDKLASRRQKIGDIAGGVASGRFPAKPNSRTCHRCPAFFICGPIPAGPLSKKSNLKLPVCHFRFD</sequence>
<keyword evidence="16" id="KW-1185">Reference proteome</keyword>
<keyword evidence="6" id="KW-0238">DNA-binding</keyword>
<evidence type="ECO:0000256" key="2">
    <source>
        <dbReference type="ARBA" id="ARBA00022741"/>
    </source>
</evidence>
<dbReference type="InterPro" id="IPR038726">
    <property type="entry name" value="PDDEXK_AddAB-type"/>
</dbReference>
<dbReference type="Gene3D" id="1.10.10.160">
    <property type="match status" value="1"/>
</dbReference>
<dbReference type="EMBL" id="SIOX01000006">
    <property type="protein sequence ID" value="TAX69080.1"/>
    <property type="molecule type" value="Genomic_DNA"/>
</dbReference>
<dbReference type="PROSITE" id="PS51217">
    <property type="entry name" value="UVRD_HELICASE_CTER"/>
    <property type="match status" value="1"/>
</dbReference>
<comment type="similarity">
    <text evidence="1">Belongs to the helicase family. UvrD subfamily.</text>
</comment>
<evidence type="ECO:0000256" key="9">
    <source>
        <dbReference type="ARBA" id="ARBA00034808"/>
    </source>
</evidence>
<keyword evidence="2 12" id="KW-0547">Nucleotide-binding</keyword>
<dbReference type="Proteomes" id="UP000291659">
    <property type="component" value="Unassembled WGS sequence"/>
</dbReference>
<evidence type="ECO:0000256" key="10">
    <source>
        <dbReference type="ARBA" id="ARBA00034923"/>
    </source>
</evidence>
<dbReference type="InterPro" id="IPR014016">
    <property type="entry name" value="UvrD-like_ATP-bd"/>
</dbReference>
<dbReference type="CDD" id="cd17932">
    <property type="entry name" value="DEXQc_UvrD"/>
    <property type="match status" value="1"/>
</dbReference>